<organism evidence="2 3">
    <name type="scientific">Megasphaera hominis</name>
    <dbReference type="NCBI Taxonomy" id="159836"/>
    <lineage>
        <taxon>Bacteria</taxon>
        <taxon>Bacillati</taxon>
        <taxon>Bacillota</taxon>
        <taxon>Negativicutes</taxon>
        <taxon>Veillonellales</taxon>
        <taxon>Veillonellaceae</taxon>
        <taxon>Megasphaera</taxon>
    </lineage>
</organism>
<evidence type="ECO:0000256" key="1">
    <source>
        <dbReference type="SAM" id="SignalP"/>
    </source>
</evidence>
<feature type="chain" id="PRO_5046074356" evidence="1">
    <location>
        <begin position="23"/>
        <end position="188"/>
    </location>
</feature>
<dbReference type="EMBL" id="JACOGK010000041">
    <property type="protein sequence ID" value="MBC3537782.1"/>
    <property type="molecule type" value="Genomic_DNA"/>
</dbReference>
<name>A0ABR6VKF9_9FIRM</name>
<evidence type="ECO:0000313" key="2">
    <source>
        <dbReference type="EMBL" id="MBC3537782.1"/>
    </source>
</evidence>
<evidence type="ECO:0000313" key="3">
    <source>
        <dbReference type="Proteomes" id="UP000606870"/>
    </source>
</evidence>
<feature type="signal peptide" evidence="1">
    <location>
        <begin position="1"/>
        <end position="22"/>
    </location>
</feature>
<keyword evidence="1" id="KW-0732">Signal</keyword>
<protein>
    <submittedName>
        <fullName evidence="2">Uncharacterized protein</fullName>
    </submittedName>
</protein>
<gene>
    <name evidence="2" type="ORF">H8J70_11075</name>
</gene>
<keyword evidence="3" id="KW-1185">Reference proteome</keyword>
<comment type="caution">
    <text evidence="2">The sequence shown here is derived from an EMBL/GenBank/DDBJ whole genome shotgun (WGS) entry which is preliminary data.</text>
</comment>
<sequence length="188" mass="21307">MKCKKLALLLAGLAVVSSTAFAANTPYGLLNSSNEESYDKVLVYQALDMNYYRYINDTYHYALDIPTYVNKADVNEGGDGCYFQNLNDKIVVSTYAVKNQMNFTLDELYNMDVGINGSPKLTINQKTGNHYTISWTKDDKYFYKELYLVPDTNTYVAFSFVCPAKNAKKYQKDIFHMSQSFTPSGAVI</sequence>
<dbReference type="Proteomes" id="UP000606870">
    <property type="component" value="Unassembled WGS sequence"/>
</dbReference>
<accession>A0ABR6VKF9</accession>
<dbReference type="RefSeq" id="WP_186504354.1">
    <property type="nucleotide sequence ID" value="NZ_JACOGK010000041.1"/>
</dbReference>
<reference evidence="2 3" key="1">
    <citation type="submission" date="2020-08" db="EMBL/GenBank/DDBJ databases">
        <authorList>
            <person name="Liu C."/>
            <person name="Sun Q."/>
        </authorList>
    </citation>
    <scope>NUCLEOTIDE SEQUENCE [LARGE SCALE GENOMIC DNA]</scope>
    <source>
        <strain evidence="2 3">NSJ-59</strain>
    </source>
</reference>
<proteinExistence type="predicted"/>